<keyword evidence="4" id="KW-0479">Metal-binding</keyword>
<feature type="chain" id="PRO_5001770933" description="lytic cellulose monooxygenase (C4-dehydrogenating)" evidence="17">
    <location>
        <begin position="25"/>
        <end position="345"/>
    </location>
</feature>
<keyword evidence="8" id="KW-0186">Copper</keyword>
<dbReference type="Gene3D" id="2.70.50.70">
    <property type="match status" value="1"/>
</dbReference>
<feature type="domain" description="CBM1" evidence="18">
    <location>
        <begin position="308"/>
        <end position="343"/>
    </location>
</feature>
<organism evidence="19 20">
    <name type="scientific">Stachybotrys chartarum (strain CBS 109288 / IBT 7711)</name>
    <name type="common">Toxic black mold</name>
    <name type="synonym">Stilbospora chartarum</name>
    <dbReference type="NCBI Taxonomy" id="1280523"/>
    <lineage>
        <taxon>Eukaryota</taxon>
        <taxon>Fungi</taxon>
        <taxon>Dikarya</taxon>
        <taxon>Ascomycota</taxon>
        <taxon>Pezizomycotina</taxon>
        <taxon>Sordariomycetes</taxon>
        <taxon>Hypocreomycetidae</taxon>
        <taxon>Hypocreales</taxon>
        <taxon>Stachybotryaceae</taxon>
        <taxon>Stachybotrys</taxon>
    </lineage>
</organism>
<keyword evidence="9" id="KW-0503">Monooxygenase</keyword>
<dbReference type="GO" id="GO:0005576">
    <property type="term" value="C:extracellular region"/>
    <property type="evidence" value="ECO:0007669"/>
    <property type="project" value="UniProtKB-SubCell"/>
</dbReference>
<dbReference type="GO" id="GO:0004497">
    <property type="term" value="F:monooxygenase activity"/>
    <property type="evidence" value="ECO:0007669"/>
    <property type="project" value="UniProtKB-KW"/>
</dbReference>
<accession>A0A084AM56</accession>
<evidence type="ECO:0000259" key="18">
    <source>
        <dbReference type="PROSITE" id="PS51164"/>
    </source>
</evidence>
<reference evidence="19 20" key="1">
    <citation type="journal article" date="2014" name="BMC Genomics">
        <title>Comparative genome sequencing reveals chemotype-specific gene clusters in the toxigenic black mold Stachybotrys.</title>
        <authorList>
            <person name="Semeiks J."/>
            <person name="Borek D."/>
            <person name="Otwinowski Z."/>
            <person name="Grishin N.V."/>
        </authorList>
    </citation>
    <scope>NUCLEOTIDE SEQUENCE [LARGE SCALE GENOMIC DNA]</scope>
    <source>
        <strain evidence="20">CBS 109288 / IBT 7711</strain>
    </source>
</reference>
<gene>
    <name evidence="19" type="ORF">S7711_05818</name>
</gene>
<keyword evidence="20" id="KW-1185">Reference proteome</keyword>
<dbReference type="Proteomes" id="UP000028045">
    <property type="component" value="Unassembled WGS sequence"/>
</dbReference>
<dbReference type="HOGENOM" id="CLU_031730_1_0_1"/>
<evidence type="ECO:0000256" key="10">
    <source>
        <dbReference type="ARBA" id="ARBA00023157"/>
    </source>
</evidence>
<evidence type="ECO:0000256" key="11">
    <source>
        <dbReference type="ARBA" id="ARBA00023277"/>
    </source>
</evidence>
<feature type="signal peptide" evidence="17">
    <location>
        <begin position="1"/>
        <end position="24"/>
    </location>
</feature>
<dbReference type="GO" id="GO:0046872">
    <property type="term" value="F:metal ion binding"/>
    <property type="evidence" value="ECO:0007669"/>
    <property type="project" value="UniProtKB-KW"/>
</dbReference>
<dbReference type="InterPro" id="IPR005103">
    <property type="entry name" value="AA9_LPMO"/>
</dbReference>
<keyword evidence="11" id="KW-0119">Carbohydrate metabolism</keyword>
<evidence type="ECO:0000256" key="12">
    <source>
        <dbReference type="ARBA" id="ARBA00023326"/>
    </source>
</evidence>
<dbReference type="InterPro" id="IPR049892">
    <property type="entry name" value="AA9"/>
</dbReference>
<comment type="catalytic activity">
    <reaction evidence="14">
        <text>[(1-&gt;4)-beta-D-glucosyl]n+m + reduced acceptor + O2 = 4-dehydro-beta-D-glucosyl-[(1-&gt;4)-beta-D-glucosyl]n-1 + [(1-&gt;4)-beta-D-glucosyl]m + acceptor + H2O.</text>
        <dbReference type="EC" id="1.14.99.56"/>
    </reaction>
</comment>
<dbReference type="InterPro" id="IPR000254">
    <property type="entry name" value="CBD"/>
</dbReference>
<feature type="region of interest" description="Disordered" evidence="16">
    <location>
        <begin position="242"/>
        <end position="284"/>
    </location>
</feature>
<dbReference type="PROSITE" id="PS00562">
    <property type="entry name" value="CBM1_1"/>
    <property type="match status" value="1"/>
</dbReference>
<dbReference type="PANTHER" id="PTHR33353">
    <property type="entry name" value="PUTATIVE (AFU_ORTHOLOGUE AFUA_1G12560)-RELATED"/>
    <property type="match status" value="1"/>
</dbReference>
<keyword evidence="7" id="KW-0560">Oxidoreductase</keyword>
<dbReference type="AlphaFoldDB" id="A0A084AM56"/>
<keyword evidence="5 17" id="KW-0732">Signal</keyword>
<proteinExistence type="inferred from homology"/>
<dbReference type="SUPFAM" id="SSF57180">
    <property type="entry name" value="Cellulose-binding domain"/>
    <property type="match status" value="1"/>
</dbReference>
<feature type="compositionally biased region" description="Low complexity" evidence="16">
    <location>
        <begin position="272"/>
        <end position="284"/>
    </location>
</feature>
<evidence type="ECO:0000256" key="7">
    <source>
        <dbReference type="ARBA" id="ARBA00023002"/>
    </source>
</evidence>
<evidence type="ECO:0000256" key="15">
    <source>
        <dbReference type="ARBA" id="ARBA00047174"/>
    </source>
</evidence>
<evidence type="ECO:0000256" key="13">
    <source>
        <dbReference type="ARBA" id="ARBA00044502"/>
    </source>
</evidence>
<dbReference type="InterPro" id="IPR035971">
    <property type="entry name" value="CBD_sf"/>
</dbReference>
<name>A0A084AM56_STACB</name>
<evidence type="ECO:0000256" key="5">
    <source>
        <dbReference type="ARBA" id="ARBA00022729"/>
    </source>
</evidence>
<evidence type="ECO:0000256" key="3">
    <source>
        <dbReference type="ARBA" id="ARBA00022525"/>
    </source>
</evidence>
<dbReference type="Pfam" id="PF03443">
    <property type="entry name" value="AA9"/>
    <property type="match status" value="1"/>
</dbReference>
<evidence type="ECO:0000256" key="4">
    <source>
        <dbReference type="ARBA" id="ARBA00022723"/>
    </source>
</evidence>
<comment type="subcellular location">
    <subcellularLocation>
        <location evidence="2">Secreted</location>
    </subcellularLocation>
</comment>
<dbReference type="CDD" id="cd21175">
    <property type="entry name" value="LPMO_AA9"/>
    <property type="match status" value="1"/>
</dbReference>
<dbReference type="SMART" id="SM00236">
    <property type="entry name" value="fCBD"/>
    <property type="match status" value="1"/>
</dbReference>
<keyword evidence="3" id="KW-0964">Secreted</keyword>
<evidence type="ECO:0000256" key="9">
    <source>
        <dbReference type="ARBA" id="ARBA00023033"/>
    </source>
</evidence>
<dbReference type="GO" id="GO:0030245">
    <property type="term" value="P:cellulose catabolic process"/>
    <property type="evidence" value="ECO:0007669"/>
    <property type="project" value="UniProtKB-KW"/>
</dbReference>
<dbReference type="PANTHER" id="PTHR33353:SF36">
    <property type="entry name" value="ENDO-BETA-1,4-GLUCANASE D"/>
    <property type="match status" value="1"/>
</dbReference>
<evidence type="ECO:0000256" key="1">
    <source>
        <dbReference type="ARBA" id="ARBA00001973"/>
    </source>
</evidence>
<protein>
    <recommendedName>
        <fullName evidence="15">lytic cellulose monooxygenase (C4-dehydrogenating)</fullName>
        <ecNumber evidence="15">1.14.99.56</ecNumber>
    </recommendedName>
</protein>
<comment type="similarity">
    <text evidence="13">Belongs to the polysaccharide monooxygenase AA9 family.</text>
</comment>
<dbReference type="OrthoDB" id="4849160at2759"/>
<dbReference type="EMBL" id="KL648659">
    <property type="protein sequence ID" value="KEY66385.1"/>
    <property type="molecule type" value="Genomic_DNA"/>
</dbReference>
<keyword evidence="12" id="KW-0624">Polysaccharide degradation</keyword>
<sequence length="345" mass="34908">MPASMSQTSFLLAVLAAAPALVSAHGHVVSVTVNGEEIPGFQPGNPSAQSVGWATTVTDNGFVSAGSINAEDIVCHRGATPAANSATVAAGDSISIKWDTWPESHVGPIIDYLASCNGDCSTADKSSLEFFKINEGGLIDGSSAPGVWVTDELIDEGLTWTTTIPASLAPGSYVLRHEIIALHEGNREGGAQLYPQCINLEVTGTGTEQPAGVVATSLYTASDPGIFFNVYQANDDYPIPGPALAIGSGSGGSPAPAPAPTSPAEEAPEPSSPANGGNVPTAAPVPTTLVTATTRPGSAPTQPATGGQGQALYAQCGGQEYTGSTTCAEGTCTKLNDYYSQCVPN</sequence>
<evidence type="ECO:0000256" key="16">
    <source>
        <dbReference type="SAM" id="MobiDB-lite"/>
    </source>
</evidence>
<dbReference type="GO" id="GO:0030248">
    <property type="term" value="F:cellulose binding"/>
    <property type="evidence" value="ECO:0007669"/>
    <property type="project" value="InterPro"/>
</dbReference>
<evidence type="ECO:0000256" key="6">
    <source>
        <dbReference type="ARBA" id="ARBA00023001"/>
    </source>
</evidence>
<keyword evidence="10" id="KW-1015">Disulfide bond</keyword>
<evidence type="ECO:0000313" key="19">
    <source>
        <dbReference type="EMBL" id="KEY66385.1"/>
    </source>
</evidence>
<evidence type="ECO:0000256" key="14">
    <source>
        <dbReference type="ARBA" id="ARBA00045077"/>
    </source>
</evidence>
<evidence type="ECO:0000256" key="17">
    <source>
        <dbReference type="SAM" id="SignalP"/>
    </source>
</evidence>
<evidence type="ECO:0000313" key="20">
    <source>
        <dbReference type="Proteomes" id="UP000028045"/>
    </source>
</evidence>
<comment type="cofactor">
    <cofactor evidence="1">
        <name>Cu(2+)</name>
        <dbReference type="ChEBI" id="CHEBI:29036"/>
    </cofactor>
</comment>
<evidence type="ECO:0000256" key="8">
    <source>
        <dbReference type="ARBA" id="ARBA00023008"/>
    </source>
</evidence>
<evidence type="ECO:0000256" key="2">
    <source>
        <dbReference type="ARBA" id="ARBA00004613"/>
    </source>
</evidence>
<dbReference type="PROSITE" id="PS51164">
    <property type="entry name" value="CBM1_2"/>
    <property type="match status" value="1"/>
</dbReference>
<dbReference type="Pfam" id="PF00734">
    <property type="entry name" value="CBM_1"/>
    <property type="match status" value="1"/>
</dbReference>
<dbReference type="EC" id="1.14.99.56" evidence="15"/>
<keyword evidence="6" id="KW-0136">Cellulose degradation</keyword>